<sequence>MAAAIHEVHATGVPGEQLDALRRFVATLAPSELREALQVVTESFDAGVNIAVFDDTVTCTPAEAAKRLGMSRTHLYKLLDKDALPWHKVGRDRRIYVKDVIAFAAVRDRDRRELAERFARMDADNHAALAELIDDL</sequence>
<dbReference type="EMBL" id="NGAF01000098">
    <property type="protein sequence ID" value="OXR39659.1"/>
    <property type="molecule type" value="Genomic_DNA"/>
</dbReference>
<name>A0A231GSQ8_9NOCA</name>
<evidence type="ECO:0000313" key="2">
    <source>
        <dbReference type="EMBL" id="OXR39659.1"/>
    </source>
</evidence>
<evidence type="ECO:0000313" key="3">
    <source>
        <dbReference type="Proteomes" id="UP000215506"/>
    </source>
</evidence>
<feature type="domain" description="Helix-turn-helix" evidence="1">
    <location>
        <begin position="60"/>
        <end position="104"/>
    </location>
</feature>
<dbReference type="RefSeq" id="WP_094028481.1">
    <property type="nucleotide sequence ID" value="NZ_NGAF01000098.1"/>
</dbReference>
<evidence type="ECO:0000259" key="1">
    <source>
        <dbReference type="Pfam" id="PF12728"/>
    </source>
</evidence>
<keyword evidence="3" id="KW-1185">Reference proteome</keyword>
<dbReference type="Pfam" id="PF12728">
    <property type="entry name" value="HTH_17"/>
    <property type="match status" value="1"/>
</dbReference>
<dbReference type="InterPro" id="IPR041657">
    <property type="entry name" value="HTH_17"/>
</dbReference>
<dbReference type="Proteomes" id="UP000215506">
    <property type="component" value="Unassembled WGS sequence"/>
</dbReference>
<dbReference type="GO" id="GO:0003677">
    <property type="term" value="F:DNA binding"/>
    <property type="evidence" value="ECO:0007669"/>
    <property type="project" value="InterPro"/>
</dbReference>
<organism evidence="2 3">
    <name type="scientific">Nocardia cerradoensis</name>
    <dbReference type="NCBI Taxonomy" id="85688"/>
    <lineage>
        <taxon>Bacteria</taxon>
        <taxon>Bacillati</taxon>
        <taxon>Actinomycetota</taxon>
        <taxon>Actinomycetes</taxon>
        <taxon>Mycobacteriales</taxon>
        <taxon>Nocardiaceae</taxon>
        <taxon>Nocardia</taxon>
    </lineage>
</organism>
<reference evidence="2 3" key="1">
    <citation type="submission" date="2017-07" db="EMBL/GenBank/DDBJ databases">
        <title>First draft Genome Sequence of Nocardia cerradoensis isolated from human infection.</title>
        <authorList>
            <person name="Carrasco G."/>
        </authorList>
    </citation>
    <scope>NUCLEOTIDE SEQUENCE [LARGE SCALE GENOMIC DNA]</scope>
    <source>
        <strain evidence="2 3">CNM20130759</strain>
    </source>
</reference>
<dbReference type="NCBIfam" id="TIGR01764">
    <property type="entry name" value="excise"/>
    <property type="match status" value="1"/>
</dbReference>
<gene>
    <name evidence="2" type="ORF">B7C42_08274</name>
</gene>
<dbReference type="AlphaFoldDB" id="A0A231GSQ8"/>
<protein>
    <recommendedName>
        <fullName evidence="1">Helix-turn-helix domain-containing protein</fullName>
    </recommendedName>
</protein>
<dbReference type="InterPro" id="IPR010093">
    <property type="entry name" value="SinI_DNA-bd"/>
</dbReference>
<comment type="caution">
    <text evidence="2">The sequence shown here is derived from an EMBL/GenBank/DDBJ whole genome shotgun (WGS) entry which is preliminary data.</text>
</comment>
<proteinExistence type="predicted"/>
<accession>A0A231GSQ8</accession>